<evidence type="ECO:0000256" key="2">
    <source>
        <dbReference type="ARBA" id="ARBA00022630"/>
    </source>
</evidence>
<dbReference type="GO" id="GO:0016651">
    <property type="term" value="F:oxidoreductase activity, acting on NAD(P)H"/>
    <property type="evidence" value="ECO:0007669"/>
    <property type="project" value="TreeGrafter"/>
</dbReference>
<keyword evidence="7" id="KW-1185">Reference proteome</keyword>
<name>A0A098Y1R8_9ACTN</name>
<organism evidence="6 7">
    <name type="scientific">Modestobacter caceresii</name>
    <dbReference type="NCBI Taxonomy" id="1522368"/>
    <lineage>
        <taxon>Bacteria</taxon>
        <taxon>Bacillati</taxon>
        <taxon>Actinomycetota</taxon>
        <taxon>Actinomycetes</taxon>
        <taxon>Geodermatophilales</taxon>
        <taxon>Geodermatophilaceae</taxon>
        <taxon>Modestobacter</taxon>
    </lineage>
</organism>
<protein>
    <recommendedName>
        <fullName evidence="5">FAD/NAD(P)-binding domain-containing protein</fullName>
    </recommendedName>
</protein>
<keyword evidence="2" id="KW-0285">Flavoprotein</keyword>
<dbReference type="InterPro" id="IPR016156">
    <property type="entry name" value="FAD/NAD-linked_Rdtase_dimer_sf"/>
</dbReference>
<keyword evidence="3" id="KW-0274">FAD</keyword>
<gene>
    <name evidence="6" type="ORF">IN07_24445</name>
</gene>
<dbReference type="Proteomes" id="UP000029713">
    <property type="component" value="Unassembled WGS sequence"/>
</dbReference>
<comment type="cofactor">
    <cofactor evidence="1">
        <name>FAD</name>
        <dbReference type="ChEBI" id="CHEBI:57692"/>
    </cofactor>
</comment>
<reference evidence="6 7" key="1">
    <citation type="submission" date="2014-07" db="EMBL/GenBank/DDBJ databases">
        <title>Biosystematic studies on Modestobacter strains isolated from extreme hyper-arid desert soil and from historic building.</title>
        <authorList>
            <person name="Bukarasam K."/>
            <person name="Bull A."/>
            <person name="Girard G."/>
            <person name="van Wezel G."/>
            <person name="Goodfellow M."/>
        </authorList>
    </citation>
    <scope>NUCLEOTIDE SEQUENCE [LARGE SCALE GENOMIC DNA]</scope>
    <source>
        <strain evidence="6 7">KNN45-2b</strain>
    </source>
</reference>
<dbReference type="Gene3D" id="3.30.390.30">
    <property type="match status" value="1"/>
</dbReference>
<comment type="caution">
    <text evidence="6">The sequence shown here is derived from an EMBL/GenBank/DDBJ whole genome shotgun (WGS) entry which is preliminary data.</text>
</comment>
<accession>A0A098Y1R8</accession>
<dbReference type="AlphaFoldDB" id="A0A098Y1R8"/>
<dbReference type="InterPro" id="IPR036188">
    <property type="entry name" value="FAD/NAD-bd_sf"/>
</dbReference>
<dbReference type="PRINTS" id="PR00469">
    <property type="entry name" value="PNDRDTASEII"/>
</dbReference>
<evidence type="ECO:0000259" key="5">
    <source>
        <dbReference type="Pfam" id="PF07992"/>
    </source>
</evidence>
<dbReference type="SUPFAM" id="SSF55424">
    <property type="entry name" value="FAD/NAD-linked reductases, dimerisation (C-terminal) domain"/>
    <property type="match status" value="1"/>
</dbReference>
<feature type="domain" description="FAD/NAD(P)-binding" evidence="5">
    <location>
        <begin position="9"/>
        <end position="295"/>
    </location>
</feature>
<dbReference type="STRING" id="1522368.IN07_24445"/>
<evidence type="ECO:0000256" key="1">
    <source>
        <dbReference type="ARBA" id="ARBA00001974"/>
    </source>
</evidence>
<dbReference type="GO" id="GO:0005737">
    <property type="term" value="C:cytoplasm"/>
    <property type="evidence" value="ECO:0007669"/>
    <property type="project" value="TreeGrafter"/>
</dbReference>
<proteinExistence type="predicted"/>
<evidence type="ECO:0000313" key="7">
    <source>
        <dbReference type="Proteomes" id="UP000029713"/>
    </source>
</evidence>
<dbReference type="EMBL" id="JPMX01000139">
    <property type="protein sequence ID" value="KGH43271.1"/>
    <property type="molecule type" value="Genomic_DNA"/>
</dbReference>
<dbReference type="InterPro" id="IPR023753">
    <property type="entry name" value="FAD/NAD-binding_dom"/>
</dbReference>
<dbReference type="Pfam" id="PF07992">
    <property type="entry name" value="Pyr_redox_2"/>
    <property type="match status" value="1"/>
</dbReference>
<evidence type="ECO:0000256" key="3">
    <source>
        <dbReference type="ARBA" id="ARBA00022827"/>
    </source>
</evidence>
<dbReference type="PANTHER" id="PTHR43557">
    <property type="entry name" value="APOPTOSIS-INDUCING FACTOR 1"/>
    <property type="match status" value="1"/>
</dbReference>
<sequence length="379" mass="39052">MTPVPADGRIVIVGGSIAAATAARSLRNRGHAGQVTLISSEDHPPYARPPLSKAVLTGTDVPESAYLPELEGVELLLGVPAVGLDSAARTVALADGREVGYDGLVIATGARARTLPGGGDRVYTLRDLGDAQELGQLMRQGARLLVVGGGPLGMEVASVGRELGTEVTLVSDTPPMEALLGAHLSGLLVEAATAAGVEIIRQPVSELQQDQAGRPVAVLHDGRRVDGDVAFVAIGCQPNVEWLAGSGLAAGPRGLEVDEYLRVAPGIVAAGDVVAFPAESGCRRTPYWQSAFDQAVTAVEVLLGSGDAPHLPRPYFWTEQFGHHVKLVGSVVGDDAPEEVPAAAGTVLRWRNSDGAPVGAAGIDCPLSITKLRKLLASA</sequence>
<dbReference type="RefSeq" id="WP_036341557.1">
    <property type="nucleotide sequence ID" value="NZ_JPMX01000139.1"/>
</dbReference>
<dbReference type="Gene3D" id="3.50.50.60">
    <property type="entry name" value="FAD/NAD(P)-binding domain"/>
    <property type="match status" value="2"/>
</dbReference>
<evidence type="ECO:0000313" key="6">
    <source>
        <dbReference type="EMBL" id="KGH43271.1"/>
    </source>
</evidence>
<keyword evidence="4" id="KW-0560">Oxidoreductase</keyword>
<dbReference type="PRINTS" id="PR00368">
    <property type="entry name" value="FADPNR"/>
</dbReference>
<dbReference type="PANTHER" id="PTHR43557:SF2">
    <property type="entry name" value="RIESKE DOMAIN-CONTAINING PROTEIN-RELATED"/>
    <property type="match status" value="1"/>
</dbReference>
<dbReference type="SUPFAM" id="SSF51905">
    <property type="entry name" value="FAD/NAD(P)-binding domain"/>
    <property type="match status" value="2"/>
</dbReference>
<dbReference type="InterPro" id="IPR050446">
    <property type="entry name" value="FAD-oxidoreductase/Apoptosis"/>
</dbReference>
<evidence type="ECO:0000256" key="4">
    <source>
        <dbReference type="ARBA" id="ARBA00023002"/>
    </source>
</evidence>